<reference evidence="4 5" key="1">
    <citation type="submission" date="2020-08" db="EMBL/GenBank/DDBJ databases">
        <title>Genome public.</title>
        <authorList>
            <person name="Liu C."/>
            <person name="Sun Q."/>
        </authorList>
    </citation>
    <scope>NUCLEOTIDE SEQUENCE [LARGE SCALE GENOMIC DNA]</scope>
    <source>
        <strain evidence="4 5">M29</strain>
    </source>
</reference>
<feature type="domain" description="Carbohydrate kinase PfkB" evidence="3">
    <location>
        <begin position="1"/>
        <end position="289"/>
    </location>
</feature>
<sequence>MKKVLIIGSTVVDIIVNLVDSLPKTGEDVHIRSQHMSLGGCAYNVSDSVRHFQVPYILFSPVGQGVYGHFVREELKKRGISSPIPSPSTENGCCYCFVEKSGERSFVSYHGAEYLFEKSWFDLIDVSEIDSVYICGLEIEEKTGINIVEFLEKNPQLTVFFAPGPRLTVIDPALTERIYKLSPVLHLNETEALEVSGETDISKAGAYLYRKTHNTVIITLGEKGCYYYNGKKEEIIAPIPTIQADTIGAGDSHIGSVIACLKKGDSIPIAISKANRVSSAVVATSSALLPDEDFRRLNI</sequence>
<dbReference type="Pfam" id="PF00294">
    <property type="entry name" value="PfkB"/>
    <property type="match status" value="1"/>
</dbReference>
<dbReference type="InterPro" id="IPR029056">
    <property type="entry name" value="Ribokinase-like"/>
</dbReference>
<keyword evidence="1" id="KW-0808">Transferase</keyword>
<evidence type="ECO:0000256" key="1">
    <source>
        <dbReference type="ARBA" id="ARBA00022679"/>
    </source>
</evidence>
<accession>A0ABR7IEN3</accession>
<dbReference type="InterPro" id="IPR011611">
    <property type="entry name" value="PfkB_dom"/>
</dbReference>
<gene>
    <name evidence="4" type="ORF">H8Z82_02085</name>
</gene>
<keyword evidence="2 4" id="KW-0418">Kinase</keyword>
<dbReference type="GO" id="GO:0016301">
    <property type="term" value="F:kinase activity"/>
    <property type="evidence" value="ECO:0007669"/>
    <property type="project" value="UniProtKB-KW"/>
</dbReference>
<dbReference type="PANTHER" id="PTHR10584">
    <property type="entry name" value="SUGAR KINASE"/>
    <property type="match status" value="1"/>
</dbReference>
<evidence type="ECO:0000259" key="3">
    <source>
        <dbReference type="Pfam" id="PF00294"/>
    </source>
</evidence>
<dbReference type="InterPro" id="IPR002139">
    <property type="entry name" value="Ribo/fructo_kinase"/>
</dbReference>
<name>A0ABR7IEN3_9FIRM</name>
<proteinExistence type="predicted"/>
<protein>
    <submittedName>
        <fullName evidence="4">Carbohydrate kinase</fullName>
    </submittedName>
</protein>
<evidence type="ECO:0000313" key="5">
    <source>
        <dbReference type="Proteomes" id="UP000649826"/>
    </source>
</evidence>
<evidence type="ECO:0000313" key="4">
    <source>
        <dbReference type="EMBL" id="MBC5778463.1"/>
    </source>
</evidence>
<dbReference type="PANTHER" id="PTHR10584:SF166">
    <property type="entry name" value="RIBOKINASE"/>
    <property type="match status" value="1"/>
</dbReference>
<organism evidence="4 5">
    <name type="scientific">Blautia difficilis</name>
    <dbReference type="NCBI Taxonomy" id="2763027"/>
    <lineage>
        <taxon>Bacteria</taxon>
        <taxon>Bacillati</taxon>
        <taxon>Bacillota</taxon>
        <taxon>Clostridia</taxon>
        <taxon>Lachnospirales</taxon>
        <taxon>Lachnospiraceae</taxon>
        <taxon>Blautia</taxon>
    </lineage>
</organism>
<dbReference type="SUPFAM" id="SSF53613">
    <property type="entry name" value="Ribokinase-like"/>
    <property type="match status" value="1"/>
</dbReference>
<dbReference type="Gene3D" id="3.40.1190.20">
    <property type="match status" value="1"/>
</dbReference>
<dbReference type="EMBL" id="JACOQG010000002">
    <property type="protein sequence ID" value="MBC5778463.1"/>
    <property type="molecule type" value="Genomic_DNA"/>
</dbReference>
<dbReference type="RefSeq" id="WP_186994091.1">
    <property type="nucleotide sequence ID" value="NZ_JACOQG010000002.1"/>
</dbReference>
<comment type="caution">
    <text evidence="4">The sequence shown here is derived from an EMBL/GenBank/DDBJ whole genome shotgun (WGS) entry which is preliminary data.</text>
</comment>
<dbReference type="PRINTS" id="PR00990">
    <property type="entry name" value="RIBOKINASE"/>
</dbReference>
<dbReference type="Proteomes" id="UP000649826">
    <property type="component" value="Unassembled WGS sequence"/>
</dbReference>
<keyword evidence="5" id="KW-1185">Reference proteome</keyword>
<evidence type="ECO:0000256" key="2">
    <source>
        <dbReference type="ARBA" id="ARBA00022777"/>
    </source>
</evidence>